<dbReference type="PROSITE" id="PS50885">
    <property type="entry name" value="HAMP"/>
    <property type="match status" value="1"/>
</dbReference>
<evidence type="ECO:0000256" key="12">
    <source>
        <dbReference type="SAM" id="Phobius"/>
    </source>
</evidence>
<dbReference type="Gene3D" id="6.10.340.10">
    <property type="match status" value="1"/>
</dbReference>
<dbReference type="GO" id="GO:0000155">
    <property type="term" value="F:phosphorelay sensor kinase activity"/>
    <property type="evidence" value="ECO:0007669"/>
    <property type="project" value="InterPro"/>
</dbReference>
<comment type="caution">
    <text evidence="14">The sequence shown here is derived from an EMBL/GenBank/DDBJ whole genome shotgun (WGS) entry which is preliminary data.</text>
</comment>
<dbReference type="InterPro" id="IPR003660">
    <property type="entry name" value="HAMP_dom"/>
</dbReference>
<organism evidence="14 15">
    <name type="scientific">Paenibacillus lautus</name>
    <name type="common">Bacillus lautus</name>
    <dbReference type="NCBI Taxonomy" id="1401"/>
    <lineage>
        <taxon>Bacteria</taxon>
        <taxon>Bacillati</taxon>
        <taxon>Bacillota</taxon>
        <taxon>Bacilli</taxon>
        <taxon>Bacillales</taxon>
        <taxon>Paenibacillaceae</taxon>
        <taxon>Paenibacillus</taxon>
    </lineage>
</organism>
<evidence type="ECO:0000313" key="15">
    <source>
        <dbReference type="Proteomes" id="UP000187074"/>
    </source>
</evidence>
<dbReference type="PANTHER" id="PTHR34220">
    <property type="entry name" value="SENSOR HISTIDINE KINASE YPDA"/>
    <property type="match status" value="1"/>
</dbReference>
<evidence type="ECO:0000256" key="8">
    <source>
        <dbReference type="ARBA" id="ARBA00022840"/>
    </source>
</evidence>
<keyword evidence="6" id="KW-0547">Nucleotide-binding</keyword>
<name>A0A1R1B0J2_PAELA</name>
<dbReference type="RefSeq" id="WP_076323288.1">
    <property type="nucleotide sequence ID" value="NZ_MRTF01000005.1"/>
</dbReference>
<keyword evidence="3" id="KW-0597">Phosphoprotein</keyword>
<dbReference type="InterPro" id="IPR010559">
    <property type="entry name" value="Sig_transdc_His_kin_internal"/>
</dbReference>
<evidence type="ECO:0000256" key="4">
    <source>
        <dbReference type="ARBA" id="ARBA00022679"/>
    </source>
</evidence>
<dbReference type="EMBL" id="MRTF01000005">
    <property type="protein sequence ID" value="OME92027.1"/>
    <property type="molecule type" value="Genomic_DNA"/>
</dbReference>
<dbReference type="Pfam" id="PF06580">
    <property type="entry name" value="His_kinase"/>
    <property type="match status" value="1"/>
</dbReference>
<keyword evidence="2" id="KW-1003">Cell membrane</keyword>
<keyword evidence="5 12" id="KW-0812">Transmembrane</keyword>
<dbReference type="AlphaFoldDB" id="A0A1R1B0J2"/>
<evidence type="ECO:0000256" key="11">
    <source>
        <dbReference type="ARBA" id="ARBA00023136"/>
    </source>
</evidence>
<sequence length="587" mass="66774">MKLQAPGKASKWFVYQKIVIVFILLLLPLISMNIWLNYKGMSVTKESLLNSATAGASFYSKQLDKEMYFIRNLQLQLLNDKDLQKLSFRGSMLEDYGEVELIDQVRDRLATLMVSSEYIVNAGVYVKDVGKTISTTTGVTNTPNKEMALISSMMTVMPKPSFYRSGDRIFLIETENNGGIWSYIEISRSKLLGALSEIAKLYPESEVLLGSKEVGTILTTALRADESSEILSHILDNPSPEQSVPGTGELNGVDYFIIENEVSALDLSLVMYVNQNEITRPLSQFITWFYTLFILAVIVMVLYSFSVNLMIHRPLSKLVKAFHMIETDNLNIMIESRSKDEFHYVFNGFNRMTHKLKHSIEENYEQKIALQHSQLKQLQSQINPHFLYNSFFNIYMMCKVGDSDSAAELSQKLGSYYQYITRSGSDEVPFYKEYKHALDYCDIQGIRFSNRIAYEHKEISDIPPSITVPRLIIQPIVENAFEHAFEDGMEEGKLYISSDYREGKLRVTVEDNGKLLTNERLQCLQDRLAMDSKHIEKTGLINVNNRLQLKYGLGSGLFISRSAYGGLKVDLIIIIDGIEEASSCTDC</sequence>
<feature type="transmembrane region" description="Helical" evidence="12">
    <location>
        <begin position="288"/>
        <end position="311"/>
    </location>
</feature>
<dbReference type="SUPFAM" id="SSF55874">
    <property type="entry name" value="ATPase domain of HSP90 chaperone/DNA topoisomerase II/histidine kinase"/>
    <property type="match status" value="1"/>
</dbReference>
<keyword evidence="9 12" id="KW-1133">Transmembrane helix</keyword>
<protein>
    <submittedName>
        <fullName evidence="14">Two-component sensor histidine kinase</fullName>
    </submittedName>
</protein>
<evidence type="ECO:0000256" key="1">
    <source>
        <dbReference type="ARBA" id="ARBA00004651"/>
    </source>
</evidence>
<dbReference type="Proteomes" id="UP000187074">
    <property type="component" value="Unassembled WGS sequence"/>
</dbReference>
<dbReference type="InterPro" id="IPR050640">
    <property type="entry name" value="Bact_2-comp_sensor_kinase"/>
</dbReference>
<evidence type="ECO:0000256" key="2">
    <source>
        <dbReference type="ARBA" id="ARBA00022475"/>
    </source>
</evidence>
<gene>
    <name evidence="14" type="ORF">BK123_15435</name>
</gene>
<evidence type="ECO:0000256" key="5">
    <source>
        <dbReference type="ARBA" id="ARBA00022692"/>
    </source>
</evidence>
<keyword evidence="8" id="KW-0067">ATP-binding</keyword>
<keyword evidence="10" id="KW-0902">Two-component regulatory system</keyword>
<dbReference type="InterPro" id="IPR036890">
    <property type="entry name" value="HATPase_C_sf"/>
</dbReference>
<evidence type="ECO:0000313" key="14">
    <source>
        <dbReference type="EMBL" id="OME92027.1"/>
    </source>
</evidence>
<dbReference type="OrthoDB" id="2062925at2"/>
<evidence type="ECO:0000256" key="9">
    <source>
        <dbReference type="ARBA" id="ARBA00022989"/>
    </source>
</evidence>
<dbReference type="STRING" id="1401.BK123_15435"/>
<keyword evidence="4" id="KW-0808">Transferase</keyword>
<dbReference type="GO" id="GO:0005886">
    <property type="term" value="C:plasma membrane"/>
    <property type="evidence" value="ECO:0007669"/>
    <property type="project" value="UniProtKB-SubCell"/>
</dbReference>
<reference evidence="14 15" key="1">
    <citation type="submission" date="2016-11" db="EMBL/GenBank/DDBJ databases">
        <title>Paenibacillus species isolates.</title>
        <authorList>
            <person name="Beno S.M."/>
        </authorList>
    </citation>
    <scope>NUCLEOTIDE SEQUENCE [LARGE SCALE GENOMIC DNA]</scope>
    <source>
        <strain evidence="14 15">FSL F4-0100</strain>
    </source>
</reference>
<feature type="domain" description="HAMP" evidence="13">
    <location>
        <begin position="309"/>
        <end position="361"/>
    </location>
</feature>
<dbReference type="PANTHER" id="PTHR34220:SF11">
    <property type="entry name" value="SENSOR PROTEIN KINASE HPTS"/>
    <property type="match status" value="1"/>
</dbReference>
<keyword evidence="7 14" id="KW-0418">Kinase</keyword>
<evidence type="ECO:0000256" key="6">
    <source>
        <dbReference type="ARBA" id="ARBA00022741"/>
    </source>
</evidence>
<comment type="subcellular location">
    <subcellularLocation>
        <location evidence="1">Cell membrane</location>
        <topology evidence="1">Multi-pass membrane protein</topology>
    </subcellularLocation>
</comment>
<evidence type="ECO:0000259" key="13">
    <source>
        <dbReference type="PROSITE" id="PS50885"/>
    </source>
</evidence>
<dbReference type="CDD" id="cd06225">
    <property type="entry name" value="HAMP"/>
    <property type="match status" value="1"/>
</dbReference>
<dbReference type="Gene3D" id="3.30.565.10">
    <property type="entry name" value="Histidine kinase-like ATPase, C-terminal domain"/>
    <property type="match status" value="1"/>
</dbReference>
<proteinExistence type="predicted"/>
<keyword evidence="11 12" id="KW-0472">Membrane</keyword>
<dbReference type="GO" id="GO:0005524">
    <property type="term" value="F:ATP binding"/>
    <property type="evidence" value="ECO:0007669"/>
    <property type="project" value="UniProtKB-KW"/>
</dbReference>
<feature type="transmembrane region" description="Helical" evidence="12">
    <location>
        <begin position="12"/>
        <end position="36"/>
    </location>
</feature>
<accession>A0A1R1B0J2</accession>
<dbReference type="SUPFAM" id="SSF158472">
    <property type="entry name" value="HAMP domain-like"/>
    <property type="match status" value="1"/>
</dbReference>
<evidence type="ECO:0000256" key="3">
    <source>
        <dbReference type="ARBA" id="ARBA00022553"/>
    </source>
</evidence>
<evidence type="ECO:0000256" key="7">
    <source>
        <dbReference type="ARBA" id="ARBA00022777"/>
    </source>
</evidence>
<evidence type="ECO:0000256" key="10">
    <source>
        <dbReference type="ARBA" id="ARBA00023012"/>
    </source>
</evidence>